<dbReference type="NCBIfam" id="TIGR04336">
    <property type="entry name" value="AmmeMemoSam_B"/>
    <property type="match status" value="1"/>
</dbReference>
<dbReference type="InterPro" id="IPR002737">
    <property type="entry name" value="MEMO1_fam"/>
</dbReference>
<dbReference type="AlphaFoldDB" id="A0A3A4N256"/>
<accession>A0A3A4N256</accession>
<dbReference type="PANTHER" id="PTHR11060">
    <property type="entry name" value="PROTEIN MEMO1"/>
    <property type="match status" value="1"/>
</dbReference>
<sequence>MPIRQQQASNFYSGASQAWIEKALRGFEVSKLEKAPVAGLVPHAGWEFSGAVAAKVYQSIKAYRTPDTVICFGTVHQNIPDNAIYCRGAWETPFGKMSVDEALADRLLQRLSGLAERNESAHEHEHSIEVQMPFLKYFFPEARAVPISILPDERAHLVGRRVGELVKEESYNALIIGTTDLTHYGDAYFFTRAGYGHEAHEWMKRNDARIIGLASALRDDEIVAEAESNRNACGAGAMAATAGAAKVFGCRAGQVVAYTTSYDMAPEREFRLGVGYVGMLFCA</sequence>
<dbReference type="CDD" id="cd07361">
    <property type="entry name" value="MEMO_like"/>
    <property type="match status" value="1"/>
</dbReference>
<evidence type="ECO:0000313" key="3">
    <source>
        <dbReference type="Proteomes" id="UP000265882"/>
    </source>
</evidence>
<evidence type="ECO:0000313" key="2">
    <source>
        <dbReference type="EMBL" id="RJP16137.1"/>
    </source>
</evidence>
<gene>
    <name evidence="2" type="primary">amrB</name>
    <name evidence="2" type="ORF">C4520_19185</name>
</gene>
<dbReference type="Proteomes" id="UP000265882">
    <property type="component" value="Unassembled WGS sequence"/>
</dbReference>
<dbReference type="SUPFAM" id="SSF53213">
    <property type="entry name" value="LigB-like"/>
    <property type="match status" value="1"/>
</dbReference>
<dbReference type="Pfam" id="PF01875">
    <property type="entry name" value="Memo"/>
    <property type="match status" value="1"/>
</dbReference>
<organism evidence="2 3">
    <name type="scientific">Abyssobacteria bacterium (strain SURF_5)</name>
    <dbReference type="NCBI Taxonomy" id="2093360"/>
    <lineage>
        <taxon>Bacteria</taxon>
        <taxon>Pseudomonadati</taxon>
        <taxon>Candidatus Hydrogenedentota</taxon>
        <taxon>Candidatus Abyssobacteria</taxon>
    </lineage>
</organism>
<dbReference type="Gene3D" id="3.40.830.10">
    <property type="entry name" value="LigB-like"/>
    <property type="match status" value="1"/>
</dbReference>
<dbReference type="EMBL" id="QZKU01000128">
    <property type="protein sequence ID" value="RJP16137.1"/>
    <property type="molecule type" value="Genomic_DNA"/>
</dbReference>
<comment type="caution">
    <text evidence="2">The sequence shown here is derived from an EMBL/GenBank/DDBJ whole genome shotgun (WGS) entry which is preliminary data.</text>
</comment>
<comment type="similarity">
    <text evidence="1">Belongs to the MEMO1 family.</text>
</comment>
<reference evidence="2 3" key="1">
    <citation type="journal article" date="2017" name="ISME J.">
        <title>Energy and carbon metabolisms in a deep terrestrial subsurface fluid microbial community.</title>
        <authorList>
            <person name="Momper L."/>
            <person name="Jungbluth S.P."/>
            <person name="Lee M.D."/>
            <person name="Amend J.P."/>
        </authorList>
    </citation>
    <scope>NUCLEOTIDE SEQUENCE [LARGE SCALE GENOMIC DNA]</scope>
    <source>
        <strain evidence="2">SURF_5</strain>
    </source>
</reference>
<name>A0A3A4N256_ABYX5</name>
<protein>
    <submittedName>
        <fullName evidence="2">AmmeMemoRadiSam system protein B</fullName>
    </submittedName>
</protein>
<dbReference type="PANTHER" id="PTHR11060:SF0">
    <property type="entry name" value="PROTEIN MEMO1"/>
    <property type="match status" value="1"/>
</dbReference>
<evidence type="ECO:0000256" key="1">
    <source>
        <dbReference type="ARBA" id="ARBA00006315"/>
    </source>
</evidence>
<proteinExistence type="inferred from homology"/>